<organism evidence="1 2">
    <name type="scientific">Chryseobacterium oryctis</name>
    <dbReference type="NCBI Taxonomy" id="2952618"/>
    <lineage>
        <taxon>Bacteria</taxon>
        <taxon>Pseudomonadati</taxon>
        <taxon>Bacteroidota</taxon>
        <taxon>Flavobacteriia</taxon>
        <taxon>Flavobacteriales</taxon>
        <taxon>Weeksellaceae</taxon>
        <taxon>Chryseobacterium group</taxon>
        <taxon>Chryseobacterium</taxon>
    </lineage>
</organism>
<sequence length="332" mass="38903">KRCFLKIKKNDDVLEREINLIQILKEFEYLLEIDNTDDNFTIKNKIVSDLSLFLNNKSITLRSKKLSKLYIEYETGLCYPILKVINWTKSYIITFDNPEFIYSNRKLFKDNRLLGNLDATLKIFITHPELENVTSEKGIFRSDSEEFDTQSVFGFVENKFKTKYEYFVCDDLSKEWADHIGLDEESIAFYHSKYKNSAFSASDFQDIVGQALKNLGNLSPSDNQWDIKENLWNNLYNNDSVQTQINRIRTGQNSNDTIAYFKKVKGYPNIKKQVHIVINFISKSGLENKLQQLKNGESFRERNEVIQILWFISSLISSCFEANTEVYIHCKP</sequence>
<protein>
    <submittedName>
        <fullName evidence="1">Uncharacterized protein</fullName>
    </submittedName>
</protein>
<keyword evidence="2" id="KW-1185">Reference proteome</keyword>
<reference evidence="1" key="1">
    <citation type="submission" date="2022-10" db="EMBL/GenBank/DDBJ databases">
        <title>Chryseobacterium babae sp. nov. isolated from the gut of the beetle Oryctes rhinoceros, and Chryseobacterium kimseyorum sp. nov., isolated from a stick insect rearing cage.</title>
        <authorList>
            <person name="Shelomi M."/>
            <person name="Han C.-J."/>
            <person name="Chen W.-M."/>
            <person name="Chen H.-K."/>
            <person name="Liaw S.-J."/>
            <person name="Muhle E."/>
            <person name="Clermont D."/>
        </authorList>
    </citation>
    <scope>NUCLEOTIDE SEQUENCE</scope>
    <source>
        <strain evidence="1">WLa1L2M3</strain>
    </source>
</reference>
<proteinExistence type="predicted"/>
<gene>
    <name evidence="1" type="ORF">OH806_14585</name>
</gene>
<dbReference type="EMBL" id="JAPDHV010000008">
    <property type="protein sequence ID" value="MCW3162495.1"/>
    <property type="molecule type" value="Genomic_DNA"/>
</dbReference>
<feature type="non-terminal residue" evidence="1">
    <location>
        <position position="1"/>
    </location>
</feature>
<accession>A0ABT3HRT3</accession>
<evidence type="ECO:0000313" key="1">
    <source>
        <dbReference type="EMBL" id="MCW3162495.1"/>
    </source>
</evidence>
<dbReference type="Proteomes" id="UP001163719">
    <property type="component" value="Unassembled WGS sequence"/>
</dbReference>
<comment type="caution">
    <text evidence="1">The sequence shown here is derived from an EMBL/GenBank/DDBJ whole genome shotgun (WGS) entry which is preliminary data.</text>
</comment>
<dbReference type="RefSeq" id="WP_264744414.1">
    <property type="nucleotide sequence ID" value="NZ_JAPDHV010000008.1"/>
</dbReference>
<evidence type="ECO:0000313" key="2">
    <source>
        <dbReference type="Proteomes" id="UP001163719"/>
    </source>
</evidence>
<name>A0ABT3HRT3_9FLAO</name>